<proteinExistence type="predicted"/>
<dbReference type="EMBL" id="ONZP01000429">
    <property type="protein sequence ID" value="SPJ84141.1"/>
    <property type="molecule type" value="Genomic_DNA"/>
</dbReference>
<dbReference type="Proteomes" id="UP001187734">
    <property type="component" value="Unassembled WGS sequence"/>
</dbReference>
<protein>
    <submittedName>
        <fullName evidence="2">Related to HET-6OR heterokaryon incompatibility protein (Het-6OR allele)</fullName>
    </submittedName>
</protein>
<reference evidence="2" key="1">
    <citation type="submission" date="2018-03" db="EMBL/GenBank/DDBJ databases">
        <authorList>
            <person name="Guldener U."/>
        </authorList>
    </citation>
    <scope>NUCLEOTIDE SEQUENCE</scope>
</reference>
<sequence>MSSSPAVMPTQAFDYSLAKLQTASTEIRLLDLYPSHPHQVEDESDKAADPTWDDPLVCRLYTTTIENPSPPYKALSYVWGDDRKTRSIWVINPPGAKPGKHGATMFTIPITESLNTVLRHLRRRRKTITLWIDQICINQADGEEKGQQVGQMGRIYSRAEQVPAWLGPAGDGSDALMDGCRDIGQRARDLGLESYLTRERYHLLEPIATNENPADEVTRNFQALFADTVDIFAPLLKKMVLRNWFGRPYFTRAWIVQELCLCTDTVFVCGTKAVSVELIMLAILMLQFAISNMHRSGFKALQRPDMPLERLQEIINEPTAALFSCRMIRQKHKGDQLHLLLRKLFVEHDTRASQHRDRVFALLGLASDADSLGIQPDYVSPESGTGRILTQAARAMIERSGRIDTLCYSQFPKAPGLTGLPSWVPDWRPNLRRSFYTINEKTDSHIFSASGPEIAVEAVNAPKDDLNILGLRGYLVDVIEKVARGDGWTDLSWDHTRYLGFFAQVDELWQLSMEKSYPIHGEMTRRRKEEARWRVPIGDVYWTVKGGSKRASADVAVYYDECLKNLHDFEEMNRPRPAEEGEWHGESSWQQRRQNGQLGQNYRDSMGVMKDKRPFLTQMGYLGMGPLEARPGDVVVIFCGGRIPFILHPLNLPEGSQGGEDSMFSFVGEAYCDGVMYGEIAGREKRTFFLV</sequence>
<feature type="domain" description="Heterokaryon incompatibility" evidence="1">
    <location>
        <begin position="72"/>
        <end position="258"/>
    </location>
</feature>
<dbReference type="PANTHER" id="PTHR24148:SF73">
    <property type="entry name" value="HET DOMAIN PROTEIN (AFU_ORTHOLOGUE AFUA_8G01020)"/>
    <property type="match status" value="1"/>
</dbReference>
<dbReference type="Pfam" id="PF26639">
    <property type="entry name" value="Het-6_barrel"/>
    <property type="match status" value="1"/>
</dbReference>
<evidence type="ECO:0000313" key="2">
    <source>
        <dbReference type="EMBL" id="SPJ84141.1"/>
    </source>
</evidence>
<name>A0AAE8MIF0_9HYPO</name>
<comment type="caution">
    <text evidence="2">The sequence shown here is derived from an EMBL/GenBank/DDBJ whole genome shotgun (WGS) entry which is preliminary data.</text>
</comment>
<dbReference type="Pfam" id="PF06985">
    <property type="entry name" value="HET"/>
    <property type="match status" value="1"/>
</dbReference>
<dbReference type="InterPro" id="IPR052895">
    <property type="entry name" value="HetReg/Transcr_Mod"/>
</dbReference>
<organism evidence="2 3">
    <name type="scientific">Fusarium torulosum</name>
    <dbReference type="NCBI Taxonomy" id="33205"/>
    <lineage>
        <taxon>Eukaryota</taxon>
        <taxon>Fungi</taxon>
        <taxon>Dikarya</taxon>
        <taxon>Ascomycota</taxon>
        <taxon>Pezizomycotina</taxon>
        <taxon>Sordariomycetes</taxon>
        <taxon>Hypocreomycetidae</taxon>
        <taxon>Hypocreales</taxon>
        <taxon>Nectriaceae</taxon>
        <taxon>Fusarium</taxon>
    </lineage>
</organism>
<evidence type="ECO:0000313" key="3">
    <source>
        <dbReference type="Proteomes" id="UP001187734"/>
    </source>
</evidence>
<dbReference type="InterPro" id="IPR010730">
    <property type="entry name" value="HET"/>
</dbReference>
<evidence type="ECO:0000259" key="1">
    <source>
        <dbReference type="Pfam" id="PF06985"/>
    </source>
</evidence>
<dbReference type="AlphaFoldDB" id="A0AAE8MIF0"/>
<accession>A0AAE8MIF0</accession>
<keyword evidence="3" id="KW-1185">Reference proteome</keyword>
<gene>
    <name evidence="2" type="ORF">FTOL_10658</name>
</gene>
<dbReference type="PANTHER" id="PTHR24148">
    <property type="entry name" value="ANKYRIN REPEAT DOMAIN-CONTAINING PROTEIN 39 HOMOLOG-RELATED"/>
    <property type="match status" value="1"/>
</dbReference>